<organism evidence="3 4">
    <name type="scientific">Nocardiopsis eucommiae</name>
    <dbReference type="NCBI Taxonomy" id="2831970"/>
    <lineage>
        <taxon>Bacteria</taxon>
        <taxon>Bacillati</taxon>
        <taxon>Actinomycetota</taxon>
        <taxon>Actinomycetes</taxon>
        <taxon>Streptosporangiales</taxon>
        <taxon>Nocardiopsidaceae</taxon>
        <taxon>Nocardiopsis</taxon>
    </lineage>
</organism>
<name>A0A975L7G8_9ACTN</name>
<feature type="region of interest" description="Disordered" evidence="2">
    <location>
        <begin position="1"/>
        <end position="49"/>
    </location>
</feature>
<protein>
    <submittedName>
        <fullName evidence="3">VCBS repeat-containing protein</fullName>
    </submittedName>
</protein>
<accession>A0A975L7G8</accession>
<dbReference type="EMBL" id="CP074402">
    <property type="protein sequence ID" value="QVJ00122.1"/>
    <property type="molecule type" value="Genomic_DNA"/>
</dbReference>
<dbReference type="SUPFAM" id="SSF69318">
    <property type="entry name" value="Integrin alpha N-terminal domain"/>
    <property type="match status" value="1"/>
</dbReference>
<evidence type="ECO:0000313" key="4">
    <source>
        <dbReference type="Proteomes" id="UP000682416"/>
    </source>
</evidence>
<dbReference type="Gene3D" id="2.130.10.130">
    <property type="entry name" value="Integrin alpha, N-terminal"/>
    <property type="match status" value="2"/>
</dbReference>
<dbReference type="Proteomes" id="UP000682416">
    <property type="component" value="Chromosome"/>
</dbReference>
<reference evidence="3" key="1">
    <citation type="submission" date="2021-05" db="EMBL/GenBank/DDBJ databases">
        <authorList>
            <person name="Kaiqin L."/>
            <person name="Jian G."/>
        </authorList>
    </citation>
    <scope>NUCLEOTIDE SEQUENCE</scope>
    <source>
        <strain evidence="3">HDS5</strain>
    </source>
</reference>
<dbReference type="AlphaFoldDB" id="A0A975L7G8"/>
<sequence>MLLATACGAPSTDLDEVENTSSTTPAPNDVNGDGFPDVPITGRSGDAETGQPYVGVLLGGTDGLSPDRSVTLTRADLGLPDDGELLTVLGTGDLDGDGHTDLLVDAGSGYVVWGGPEGPTGEAVPLPWLEKDDPSDMYAVSLVVGDFDGDGHTDVTVLDHLQGSPIDEYEAAFHQGPFERDGSPAESGEVALPEDAGDAQLDVIDADGDAALDLLLVRNRDESPAPHLVLRSGPDGPAQEVLGDTALNHAYANGDFDGDAHPDLLVGVSGIPNNEPGYEDELHPGYVDSYAGGDGFLDAEPSRLTLDSEGVPGDAEDGDGFGNGLLVGDVDGDGYDDAVAMTGPFHSYEAATLLFGGPDGLTGERATALPVPERGDLGAHLPHSLADYDGDGHPDLLLSTAHPAMPEGDAGYALFRGGPDGFDPEPVEFTTESL</sequence>
<evidence type="ECO:0000256" key="1">
    <source>
        <dbReference type="ARBA" id="ARBA00022729"/>
    </source>
</evidence>
<proteinExistence type="predicted"/>
<dbReference type="KEGG" id="nec:KGD82_14635"/>
<keyword evidence="4" id="KW-1185">Reference proteome</keyword>
<keyword evidence="1" id="KW-0732">Signal</keyword>
<dbReference type="PANTHER" id="PTHR46580">
    <property type="entry name" value="SENSOR KINASE-RELATED"/>
    <property type="match status" value="1"/>
</dbReference>
<gene>
    <name evidence="3" type="ORF">KGD82_14635</name>
</gene>
<dbReference type="Pfam" id="PF13517">
    <property type="entry name" value="FG-GAP_3"/>
    <property type="match status" value="1"/>
</dbReference>
<evidence type="ECO:0000313" key="3">
    <source>
        <dbReference type="EMBL" id="QVJ00122.1"/>
    </source>
</evidence>
<dbReference type="InterPro" id="IPR028994">
    <property type="entry name" value="Integrin_alpha_N"/>
</dbReference>
<dbReference type="InterPro" id="IPR013517">
    <property type="entry name" value="FG-GAP"/>
</dbReference>
<evidence type="ECO:0000256" key="2">
    <source>
        <dbReference type="SAM" id="MobiDB-lite"/>
    </source>
</evidence>